<reference evidence="10 11" key="1">
    <citation type="submission" date="2016-10" db="EMBL/GenBank/DDBJ databases">
        <authorList>
            <person name="de Groot N.N."/>
        </authorList>
    </citation>
    <scope>NUCLEOTIDE SEQUENCE [LARGE SCALE GENOMIC DNA]</scope>
    <source>
        <strain evidence="10 11">DSM 46701</strain>
    </source>
</reference>
<evidence type="ECO:0000256" key="8">
    <source>
        <dbReference type="SAM" id="SignalP"/>
    </source>
</evidence>
<evidence type="ECO:0000256" key="4">
    <source>
        <dbReference type="ARBA" id="ARBA00022982"/>
    </source>
</evidence>
<evidence type="ECO:0000256" key="1">
    <source>
        <dbReference type="ARBA" id="ARBA00022448"/>
    </source>
</evidence>
<dbReference type="PIRSF" id="PIRSF000025">
    <property type="entry name" value="Cytc_Bsub_c550"/>
    <property type="match status" value="1"/>
</dbReference>
<feature type="binding site" description="covalent" evidence="6">
    <location>
        <position position="52"/>
    </location>
    <ligand>
        <name>heme c</name>
        <dbReference type="ChEBI" id="CHEBI:61717"/>
    </ligand>
</feature>
<keyword evidence="3 7" id="KW-0479">Metal-binding</keyword>
<evidence type="ECO:0000256" key="7">
    <source>
        <dbReference type="PIRSR" id="PIRSR000025-2"/>
    </source>
</evidence>
<keyword evidence="11" id="KW-1185">Reference proteome</keyword>
<dbReference type="Proteomes" id="UP000199695">
    <property type="component" value="Unassembled WGS sequence"/>
</dbReference>
<dbReference type="GO" id="GO:0020037">
    <property type="term" value="F:heme binding"/>
    <property type="evidence" value="ECO:0007669"/>
    <property type="project" value="InterPro"/>
</dbReference>
<dbReference type="OrthoDB" id="7933886at2"/>
<feature type="binding site" description="axial binding residue" evidence="7">
    <location>
        <position position="53"/>
    </location>
    <ligand>
        <name>heme c</name>
        <dbReference type="ChEBI" id="CHEBI:61717"/>
    </ligand>
    <ligandPart>
        <name>Fe</name>
        <dbReference type="ChEBI" id="CHEBI:18248"/>
    </ligandPart>
</feature>
<dbReference type="PROSITE" id="PS51007">
    <property type="entry name" value="CYTC"/>
    <property type="match status" value="1"/>
</dbReference>
<dbReference type="PROSITE" id="PS51257">
    <property type="entry name" value="PROKAR_LIPOPROTEIN"/>
    <property type="match status" value="1"/>
</dbReference>
<keyword evidence="4" id="KW-0249">Electron transport</keyword>
<evidence type="ECO:0000259" key="9">
    <source>
        <dbReference type="PROSITE" id="PS51007"/>
    </source>
</evidence>
<evidence type="ECO:0000256" key="5">
    <source>
        <dbReference type="ARBA" id="ARBA00023004"/>
    </source>
</evidence>
<gene>
    <name evidence="10" type="ORF">SAMN05444955_11117</name>
</gene>
<feature type="signal peptide" evidence="8">
    <location>
        <begin position="1"/>
        <end position="22"/>
    </location>
</feature>
<evidence type="ECO:0000256" key="6">
    <source>
        <dbReference type="PIRSR" id="PIRSR000025-1"/>
    </source>
</evidence>
<organism evidence="10 11">
    <name type="scientific">Lihuaxuella thermophila</name>
    <dbReference type="NCBI Taxonomy" id="1173111"/>
    <lineage>
        <taxon>Bacteria</taxon>
        <taxon>Bacillati</taxon>
        <taxon>Bacillota</taxon>
        <taxon>Bacilli</taxon>
        <taxon>Bacillales</taxon>
        <taxon>Thermoactinomycetaceae</taxon>
        <taxon>Lihuaxuella</taxon>
    </lineage>
</organism>
<proteinExistence type="predicted"/>
<dbReference type="InterPro" id="IPR051811">
    <property type="entry name" value="Cytochrome_c550/c551-like"/>
</dbReference>
<dbReference type="GO" id="GO:0005506">
    <property type="term" value="F:iron ion binding"/>
    <property type="evidence" value="ECO:0007669"/>
    <property type="project" value="InterPro"/>
</dbReference>
<protein>
    <submittedName>
        <fullName evidence="10">Cytochrome c551</fullName>
    </submittedName>
</protein>
<feature type="binding site" description="axial binding residue" evidence="7">
    <location>
        <position position="88"/>
    </location>
    <ligand>
        <name>heme c</name>
        <dbReference type="ChEBI" id="CHEBI:61717"/>
    </ligand>
    <ligandPart>
        <name>Fe</name>
        <dbReference type="ChEBI" id="CHEBI:18248"/>
    </ligandPart>
</feature>
<feature type="binding site" description="covalent" evidence="6">
    <location>
        <position position="49"/>
    </location>
    <ligand>
        <name>heme c</name>
        <dbReference type="ChEBI" id="CHEBI:61717"/>
    </ligand>
</feature>
<dbReference type="InterPro" id="IPR012218">
    <property type="entry name" value="Cyt_c_BACSU-c550-type"/>
</dbReference>
<dbReference type="PANTHER" id="PTHR37823:SF2">
    <property type="entry name" value="CYTOCHROME C-550"/>
    <property type="match status" value="1"/>
</dbReference>
<dbReference type="Pfam" id="PF13442">
    <property type="entry name" value="Cytochrome_CBB3"/>
    <property type="match status" value="1"/>
</dbReference>
<dbReference type="PANTHER" id="PTHR37823">
    <property type="entry name" value="CYTOCHROME C-553-LIKE"/>
    <property type="match status" value="1"/>
</dbReference>
<dbReference type="SUPFAM" id="SSF46626">
    <property type="entry name" value="Cytochrome c"/>
    <property type="match status" value="1"/>
</dbReference>
<dbReference type="RefSeq" id="WP_089969836.1">
    <property type="nucleotide sequence ID" value="NZ_FOCQ01000011.1"/>
</dbReference>
<dbReference type="Gene3D" id="1.10.760.10">
    <property type="entry name" value="Cytochrome c-like domain"/>
    <property type="match status" value="1"/>
</dbReference>
<keyword evidence="8" id="KW-0732">Signal</keyword>
<keyword evidence="1" id="KW-0813">Transport</keyword>
<evidence type="ECO:0000313" key="10">
    <source>
        <dbReference type="EMBL" id="SEN42231.1"/>
    </source>
</evidence>
<dbReference type="STRING" id="1173111.SAMN05444955_11117"/>
<keyword evidence="2 6" id="KW-0349">Heme</keyword>
<evidence type="ECO:0000256" key="3">
    <source>
        <dbReference type="ARBA" id="ARBA00022723"/>
    </source>
</evidence>
<feature type="chain" id="PRO_5038835578" evidence="8">
    <location>
        <begin position="23"/>
        <end position="110"/>
    </location>
</feature>
<evidence type="ECO:0000256" key="2">
    <source>
        <dbReference type="ARBA" id="ARBA00022617"/>
    </source>
</evidence>
<dbReference type="InterPro" id="IPR009056">
    <property type="entry name" value="Cyt_c-like_dom"/>
</dbReference>
<dbReference type="GO" id="GO:0009055">
    <property type="term" value="F:electron transfer activity"/>
    <property type="evidence" value="ECO:0007669"/>
    <property type="project" value="InterPro"/>
</dbReference>
<dbReference type="EMBL" id="FOCQ01000011">
    <property type="protein sequence ID" value="SEN42231.1"/>
    <property type="molecule type" value="Genomic_DNA"/>
</dbReference>
<dbReference type="AlphaFoldDB" id="A0A1H8GDI4"/>
<dbReference type="InterPro" id="IPR036909">
    <property type="entry name" value="Cyt_c-like_dom_sf"/>
</dbReference>
<dbReference type="GO" id="GO:0016020">
    <property type="term" value="C:membrane"/>
    <property type="evidence" value="ECO:0007669"/>
    <property type="project" value="InterPro"/>
</dbReference>
<evidence type="ECO:0000313" key="11">
    <source>
        <dbReference type="Proteomes" id="UP000199695"/>
    </source>
</evidence>
<comment type="PTM">
    <text evidence="6">Binds 1 heme c group covalently per subunit.</text>
</comment>
<sequence>MKRIRSFSVLFMILTAVVFLTACGAAKKNDTGQQTAQISEPQEIYSQHCANCHGGNLQGSFGPGLQKVGTKYSKEQILEIIQKGKGSMPSQDYVPKEDQVKLAEWLSKQK</sequence>
<keyword evidence="5 7" id="KW-0408">Iron</keyword>
<name>A0A1H8GDI4_9BACL</name>
<feature type="domain" description="Cytochrome c" evidence="9">
    <location>
        <begin position="36"/>
        <end position="110"/>
    </location>
</feature>
<accession>A0A1H8GDI4</accession>